<feature type="domain" description="Heme-copper oxidase subunit III family profile" evidence="9">
    <location>
        <begin position="1"/>
        <end position="199"/>
    </location>
</feature>
<dbReference type="PANTHER" id="PTHR11403:SF2">
    <property type="entry name" value="CYTOCHROME BO(3) UBIQUINOL OXIDASE SUBUNIT 3"/>
    <property type="match status" value="1"/>
</dbReference>
<keyword evidence="6 8" id="KW-0472">Membrane</keyword>
<feature type="transmembrane region" description="Helical" evidence="8">
    <location>
        <begin position="61"/>
        <end position="80"/>
    </location>
</feature>
<feature type="transmembrane region" description="Helical" evidence="8">
    <location>
        <begin position="23"/>
        <end position="49"/>
    </location>
</feature>
<feature type="transmembrane region" description="Helical" evidence="8">
    <location>
        <begin position="178"/>
        <end position="197"/>
    </location>
</feature>
<dbReference type="GO" id="GO:0019646">
    <property type="term" value="P:aerobic electron transport chain"/>
    <property type="evidence" value="ECO:0007669"/>
    <property type="project" value="InterPro"/>
</dbReference>
<evidence type="ECO:0000256" key="1">
    <source>
        <dbReference type="ARBA" id="ARBA00004651"/>
    </source>
</evidence>
<keyword evidence="3" id="KW-1003">Cell membrane</keyword>
<dbReference type="InterPro" id="IPR035973">
    <property type="entry name" value="Cyt_c_oxidase_su3-like_sf"/>
</dbReference>
<evidence type="ECO:0000256" key="8">
    <source>
        <dbReference type="SAM" id="Phobius"/>
    </source>
</evidence>
<dbReference type="Proteomes" id="UP001224845">
    <property type="component" value="Unassembled WGS sequence"/>
</dbReference>
<dbReference type="EMBL" id="JAUSRV010000017">
    <property type="protein sequence ID" value="MDP9974457.1"/>
    <property type="molecule type" value="Genomic_DNA"/>
</dbReference>
<dbReference type="Gene3D" id="1.20.120.80">
    <property type="entry name" value="Cytochrome c oxidase, subunit III, four-helix bundle"/>
    <property type="match status" value="1"/>
</dbReference>
<dbReference type="PANTHER" id="PTHR11403">
    <property type="entry name" value="CYTOCHROME C OXIDASE SUBUNIT III"/>
    <property type="match status" value="1"/>
</dbReference>
<keyword evidence="4 7" id="KW-0812">Transmembrane</keyword>
<dbReference type="GeneID" id="99712302"/>
<dbReference type="InterPro" id="IPR024791">
    <property type="entry name" value="Cyt_c/ubiquinol_Oxase_su3"/>
</dbReference>
<dbReference type="AlphaFoldDB" id="A0AAW8ENN6"/>
<comment type="subcellular location">
    <subcellularLocation>
        <location evidence="1 7">Cell membrane</location>
        <topology evidence="1 7">Multi-pass membrane protein</topology>
    </subcellularLocation>
</comment>
<dbReference type="SUPFAM" id="SSF81452">
    <property type="entry name" value="Cytochrome c oxidase subunit III-like"/>
    <property type="match status" value="1"/>
</dbReference>
<feature type="transmembrane region" description="Helical" evidence="8">
    <location>
        <begin position="100"/>
        <end position="117"/>
    </location>
</feature>
<evidence type="ECO:0000256" key="5">
    <source>
        <dbReference type="ARBA" id="ARBA00022989"/>
    </source>
</evidence>
<evidence type="ECO:0000259" key="9">
    <source>
        <dbReference type="PROSITE" id="PS50253"/>
    </source>
</evidence>
<evidence type="ECO:0000256" key="4">
    <source>
        <dbReference type="ARBA" id="ARBA00022692"/>
    </source>
</evidence>
<accession>A0AAW8ENN6</accession>
<name>A0AAW8ENN6_VARPD</name>
<comment type="caution">
    <text evidence="10">The sequence shown here is derived from an EMBL/GenBank/DDBJ whole genome shotgun (WGS) entry which is preliminary data.</text>
</comment>
<proteinExistence type="inferred from homology"/>
<evidence type="ECO:0000256" key="2">
    <source>
        <dbReference type="ARBA" id="ARBA00010581"/>
    </source>
</evidence>
<evidence type="ECO:0000313" key="11">
    <source>
        <dbReference type="Proteomes" id="UP001224845"/>
    </source>
</evidence>
<protein>
    <submittedName>
        <fullName evidence="10">Cytochrome c oxidase subunit I+III</fullName>
    </submittedName>
</protein>
<dbReference type="GO" id="GO:0005886">
    <property type="term" value="C:plasma membrane"/>
    <property type="evidence" value="ECO:0007669"/>
    <property type="project" value="UniProtKB-SubCell"/>
</dbReference>
<dbReference type="GO" id="GO:0004129">
    <property type="term" value="F:cytochrome-c oxidase activity"/>
    <property type="evidence" value="ECO:0007669"/>
    <property type="project" value="InterPro"/>
</dbReference>
<comment type="similarity">
    <text evidence="2 7">Belongs to the cytochrome c oxidase subunit 3 family.</text>
</comment>
<keyword evidence="5 8" id="KW-1133">Transmembrane helix</keyword>
<evidence type="ECO:0000313" key="10">
    <source>
        <dbReference type="EMBL" id="MDP9974457.1"/>
    </source>
</evidence>
<dbReference type="PROSITE" id="PS50253">
    <property type="entry name" value="COX3"/>
    <property type="match status" value="1"/>
</dbReference>
<dbReference type="Pfam" id="PF00510">
    <property type="entry name" value="COX3"/>
    <property type="match status" value="1"/>
</dbReference>
<gene>
    <name evidence="10" type="ORF">J2W39_005724</name>
</gene>
<evidence type="ECO:0000256" key="6">
    <source>
        <dbReference type="ARBA" id="ARBA00023136"/>
    </source>
</evidence>
<evidence type="ECO:0000256" key="7">
    <source>
        <dbReference type="RuleBase" id="RU003376"/>
    </source>
</evidence>
<organism evidence="10 11">
    <name type="scientific">Variovorax paradoxus</name>
    <dbReference type="NCBI Taxonomy" id="34073"/>
    <lineage>
        <taxon>Bacteria</taxon>
        <taxon>Pseudomonadati</taxon>
        <taxon>Pseudomonadota</taxon>
        <taxon>Betaproteobacteria</taxon>
        <taxon>Burkholderiales</taxon>
        <taxon>Comamonadaceae</taxon>
        <taxon>Variovorax</taxon>
    </lineage>
</organism>
<dbReference type="InterPro" id="IPR013833">
    <property type="entry name" value="Cyt_c_oxidase_su3_a-hlx"/>
</dbReference>
<reference evidence="10" key="1">
    <citation type="submission" date="2023-07" db="EMBL/GenBank/DDBJ databases">
        <title>Sorghum-associated microbial communities from plants grown in Nebraska, USA.</title>
        <authorList>
            <person name="Schachtman D."/>
        </authorList>
    </citation>
    <scope>NUCLEOTIDE SEQUENCE</scope>
    <source>
        <strain evidence="10">DS3315</strain>
    </source>
</reference>
<dbReference type="RefSeq" id="WP_062363499.1">
    <property type="nucleotide sequence ID" value="NZ_CAIGKF010000025.1"/>
</dbReference>
<sequence>MTAPRRELDVSALPSYAFGHRSLMWWGTFGLIAIEGTIFAIAIGAYLYLRSQADSWPLGAPPPDLLWGSANTLILLASIWPNQKAKRAAEARDLVRTRGWLLVCLLFALAFLVLRGFEFVALHTRWDHNAYGSVVWTLLGLHTVHLLTDTYDTAVLDVLLFTGPMEGQRFVDVSENALYWYFVVFSWLPIYAVIYGVPRLH</sequence>
<evidence type="ECO:0000256" key="3">
    <source>
        <dbReference type="ARBA" id="ARBA00022475"/>
    </source>
</evidence>
<dbReference type="InterPro" id="IPR000298">
    <property type="entry name" value="Cyt_c_oxidase-like_su3"/>
</dbReference>